<dbReference type="PROSITE" id="PS00156">
    <property type="entry name" value="OMPDECASE"/>
    <property type="match status" value="1"/>
</dbReference>
<feature type="compositionally biased region" description="Acidic residues" evidence="11">
    <location>
        <begin position="234"/>
        <end position="244"/>
    </location>
</feature>
<comment type="similarity">
    <text evidence="2 10">Belongs to the OMP decarboxylase family.</text>
</comment>
<name>A0A6A6CDQ5_ZASCE</name>
<keyword evidence="14" id="KW-1185">Reference proteome</keyword>
<dbReference type="GO" id="GO:0006207">
    <property type="term" value="P:'de novo' pyrimidine nucleobase biosynthetic process"/>
    <property type="evidence" value="ECO:0007669"/>
    <property type="project" value="InterPro"/>
</dbReference>
<dbReference type="GO" id="GO:0044205">
    <property type="term" value="P:'de novo' UMP biosynthetic process"/>
    <property type="evidence" value="ECO:0007669"/>
    <property type="project" value="UniProtKB-UniPathway"/>
</dbReference>
<dbReference type="InterPro" id="IPR018089">
    <property type="entry name" value="OMPdecase_AS"/>
</dbReference>
<evidence type="ECO:0000256" key="9">
    <source>
        <dbReference type="PIRSR" id="PIRSR614732-2"/>
    </source>
</evidence>
<keyword evidence="6 10" id="KW-0665">Pyrimidine biosynthesis</keyword>
<feature type="compositionally biased region" description="Polar residues" evidence="11">
    <location>
        <begin position="202"/>
        <end position="212"/>
    </location>
</feature>
<keyword evidence="5 10" id="KW-0210">Decarboxylase</keyword>
<dbReference type="EC" id="4.1.1.23" evidence="3 10"/>
<comment type="pathway">
    <text evidence="1 10">Pyrimidine metabolism; UMP biosynthesis via de novo pathway; UMP from orotate: step 2/2.</text>
</comment>
<keyword evidence="7 10" id="KW-0456">Lyase</keyword>
<feature type="binding site" evidence="9">
    <location>
        <position position="265"/>
    </location>
    <ligand>
        <name>substrate</name>
    </ligand>
</feature>
<dbReference type="Gene3D" id="3.20.20.70">
    <property type="entry name" value="Aldolase class I"/>
    <property type="match status" value="1"/>
</dbReference>
<dbReference type="SUPFAM" id="SSF51366">
    <property type="entry name" value="Ribulose-phoshate binding barrel"/>
    <property type="match status" value="1"/>
</dbReference>
<feature type="active site" description="For OMPdecase activity" evidence="8">
    <location>
        <position position="105"/>
    </location>
</feature>
<dbReference type="OrthoDB" id="10263753at2759"/>
<dbReference type="Proteomes" id="UP000799537">
    <property type="component" value="Unassembled WGS sequence"/>
</dbReference>
<evidence type="ECO:0000259" key="12">
    <source>
        <dbReference type="SMART" id="SM00934"/>
    </source>
</evidence>
<dbReference type="PANTHER" id="PTHR19278:SF9">
    <property type="entry name" value="URIDINE 5'-MONOPHOSPHATE SYNTHASE"/>
    <property type="match status" value="1"/>
</dbReference>
<evidence type="ECO:0000256" key="10">
    <source>
        <dbReference type="RuleBase" id="RU000512"/>
    </source>
</evidence>
<organism evidence="13 14">
    <name type="scientific">Zasmidium cellare ATCC 36951</name>
    <dbReference type="NCBI Taxonomy" id="1080233"/>
    <lineage>
        <taxon>Eukaryota</taxon>
        <taxon>Fungi</taxon>
        <taxon>Dikarya</taxon>
        <taxon>Ascomycota</taxon>
        <taxon>Pezizomycotina</taxon>
        <taxon>Dothideomycetes</taxon>
        <taxon>Dothideomycetidae</taxon>
        <taxon>Mycosphaerellales</taxon>
        <taxon>Mycosphaerellaceae</taxon>
        <taxon>Zasmidium</taxon>
    </lineage>
</organism>
<feature type="binding site" evidence="9">
    <location>
        <position position="325"/>
    </location>
    <ligand>
        <name>substrate</name>
    </ligand>
</feature>
<dbReference type="GO" id="GO:0004590">
    <property type="term" value="F:orotidine-5'-phosphate decarboxylase activity"/>
    <property type="evidence" value="ECO:0007669"/>
    <property type="project" value="UniProtKB-EC"/>
</dbReference>
<dbReference type="InterPro" id="IPR013785">
    <property type="entry name" value="Aldolase_TIM"/>
</dbReference>
<feature type="binding site" evidence="9">
    <location>
        <position position="346"/>
    </location>
    <ligand>
        <name>substrate</name>
    </ligand>
</feature>
<dbReference type="GeneID" id="54570685"/>
<proteinExistence type="inferred from homology"/>
<dbReference type="AlphaFoldDB" id="A0A6A6CDQ5"/>
<dbReference type="NCBIfam" id="TIGR01740">
    <property type="entry name" value="pyrF"/>
    <property type="match status" value="2"/>
</dbReference>
<feature type="binding site" evidence="9">
    <location>
        <position position="69"/>
    </location>
    <ligand>
        <name>substrate</name>
    </ligand>
</feature>
<evidence type="ECO:0000256" key="7">
    <source>
        <dbReference type="ARBA" id="ARBA00023239"/>
    </source>
</evidence>
<dbReference type="InterPro" id="IPR001754">
    <property type="entry name" value="OMPdeCOase_dom"/>
</dbReference>
<dbReference type="Pfam" id="PF00215">
    <property type="entry name" value="OMPdecase"/>
    <property type="match status" value="1"/>
</dbReference>
<dbReference type="UniPathway" id="UPA00070">
    <property type="reaction ID" value="UER00120"/>
</dbReference>
<dbReference type="SMART" id="SM00934">
    <property type="entry name" value="OMPdecase"/>
    <property type="match status" value="1"/>
</dbReference>
<feature type="domain" description="Orotidine 5'-phosphate decarboxylase" evidence="12">
    <location>
        <begin position="41"/>
        <end position="361"/>
    </location>
</feature>
<dbReference type="PANTHER" id="PTHR19278">
    <property type="entry name" value="OROTATE PHOSPHORIBOSYLTRANSFERASE"/>
    <property type="match status" value="1"/>
</dbReference>
<evidence type="ECO:0000313" key="14">
    <source>
        <dbReference type="Proteomes" id="UP000799537"/>
    </source>
</evidence>
<evidence type="ECO:0000256" key="6">
    <source>
        <dbReference type="ARBA" id="ARBA00022975"/>
    </source>
</evidence>
<evidence type="ECO:0000256" key="3">
    <source>
        <dbReference type="ARBA" id="ARBA00012321"/>
    </source>
</evidence>
<dbReference type="EMBL" id="ML993601">
    <property type="protein sequence ID" value="KAF2165201.1"/>
    <property type="molecule type" value="Genomic_DNA"/>
</dbReference>
<evidence type="ECO:0000256" key="1">
    <source>
        <dbReference type="ARBA" id="ARBA00004861"/>
    </source>
</evidence>
<dbReference type="CDD" id="cd04725">
    <property type="entry name" value="OMP_decarboxylase_like"/>
    <property type="match status" value="1"/>
</dbReference>
<dbReference type="GO" id="GO:0004588">
    <property type="term" value="F:orotate phosphoribosyltransferase activity"/>
    <property type="evidence" value="ECO:0007669"/>
    <property type="project" value="TreeGrafter"/>
</dbReference>
<protein>
    <recommendedName>
        <fullName evidence="4 10">Orotidine 5'-phosphate decarboxylase</fullName>
        <ecNumber evidence="3 10">4.1.1.23</ecNumber>
    </recommendedName>
</protein>
<evidence type="ECO:0000256" key="2">
    <source>
        <dbReference type="ARBA" id="ARBA00011018"/>
    </source>
</evidence>
<evidence type="ECO:0000256" key="8">
    <source>
        <dbReference type="PIRSR" id="PIRSR614732-1"/>
    </source>
</evidence>
<evidence type="ECO:0000256" key="5">
    <source>
        <dbReference type="ARBA" id="ARBA00022793"/>
    </source>
</evidence>
<feature type="binding site" evidence="9">
    <location>
        <position position="47"/>
    </location>
    <ligand>
        <name>substrate</name>
    </ligand>
</feature>
<feature type="compositionally biased region" description="Polar residues" evidence="11">
    <location>
        <begin position="220"/>
        <end position="231"/>
    </location>
</feature>
<accession>A0A6A6CDQ5</accession>
<feature type="active site" description="For OMPdecase activity" evidence="8">
    <location>
        <position position="100"/>
    </location>
</feature>
<comment type="catalytic activity">
    <reaction evidence="10">
        <text>orotidine 5'-phosphate + H(+) = UMP + CO2</text>
        <dbReference type="Rhea" id="RHEA:11596"/>
        <dbReference type="ChEBI" id="CHEBI:15378"/>
        <dbReference type="ChEBI" id="CHEBI:16526"/>
        <dbReference type="ChEBI" id="CHEBI:57538"/>
        <dbReference type="ChEBI" id="CHEBI:57865"/>
        <dbReference type="EC" id="4.1.1.23"/>
    </reaction>
</comment>
<evidence type="ECO:0000256" key="4">
    <source>
        <dbReference type="ARBA" id="ARBA00021923"/>
    </source>
</evidence>
<evidence type="ECO:0000256" key="11">
    <source>
        <dbReference type="SAM" id="MobiDB-lite"/>
    </source>
</evidence>
<sequence>MPAATLRHPTLSQTYYERADQPNLSPLASYLLRLIHVKRTNLCVSADVTTTNELLKIAEEVGDHICVLKTHADIISDFGEKTIRGLNEVSRRKKFLVFEDRKFGDIGNTVQQQYVGGPLTIVRWAPIVNAHIFPGPAIISALSQAAQKAITAYNTSVHTDIRASPTASVADDADDNYEDHYEQGADSDEEETEFDRKGRKQSVVSVSTTISMRSEALSPQPHTRPSISRVSSGAEDEDEGDDPEALDHLGPPPYFRSLLLLAQMSSANNFFSPEYTAACVKHARENRDFVMGFIAQQTLNEKADDNFITMTPGVQLQSGGDGLGQQYNTPQKVVGEMGTDIIIVGRGIIAAQDRKAAALEYRKQGWNAYRERVRSLRSQRR</sequence>
<feature type="active site" description="For OMPdecase activity" evidence="8">
    <location>
        <position position="102"/>
    </location>
</feature>
<reference evidence="13" key="1">
    <citation type="journal article" date="2020" name="Stud. Mycol.">
        <title>101 Dothideomycetes genomes: a test case for predicting lifestyles and emergence of pathogens.</title>
        <authorList>
            <person name="Haridas S."/>
            <person name="Albert R."/>
            <person name="Binder M."/>
            <person name="Bloem J."/>
            <person name="Labutti K."/>
            <person name="Salamov A."/>
            <person name="Andreopoulos B."/>
            <person name="Baker S."/>
            <person name="Barry K."/>
            <person name="Bills G."/>
            <person name="Bluhm B."/>
            <person name="Cannon C."/>
            <person name="Castanera R."/>
            <person name="Culley D."/>
            <person name="Daum C."/>
            <person name="Ezra D."/>
            <person name="Gonzalez J."/>
            <person name="Henrissat B."/>
            <person name="Kuo A."/>
            <person name="Liang C."/>
            <person name="Lipzen A."/>
            <person name="Lutzoni F."/>
            <person name="Magnuson J."/>
            <person name="Mondo S."/>
            <person name="Nolan M."/>
            <person name="Ohm R."/>
            <person name="Pangilinan J."/>
            <person name="Park H.-J."/>
            <person name="Ramirez L."/>
            <person name="Alfaro M."/>
            <person name="Sun H."/>
            <person name="Tritt A."/>
            <person name="Yoshinaga Y."/>
            <person name="Zwiers L.-H."/>
            <person name="Turgeon B."/>
            <person name="Goodwin S."/>
            <person name="Spatafora J."/>
            <person name="Crous P."/>
            <person name="Grigoriev I."/>
        </authorList>
    </citation>
    <scope>NUCLEOTIDE SEQUENCE</scope>
    <source>
        <strain evidence="13">ATCC 36951</strain>
    </source>
</reference>
<evidence type="ECO:0000313" key="13">
    <source>
        <dbReference type="EMBL" id="KAF2165201.1"/>
    </source>
</evidence>
<gene>
    <name evidence="13" type="ORF">M409DRAFT_67462</name>
</gene>
<feature type="binding site" evidence="9">
    <location>
        <position position="345"/>
    </location>
    <ligand>
        <name>substrate</name>
    </ligand>
</feature>
<dbReference type="InterPro" id="IPR014732">
    <property type="entry name" value="OMPdecase"/>
</dbReference>
<dbReference type="RefSeq" id="XP_033666090.1">
    <property type="nucleotide sequence ID" value="XM_033817413.1"/>
</dbReference>
<dbReference type="InterPro" id="IPR011060">
    <property type="entry name" value="RibuloseP-bd_barrel"/>
</dbReference>
<feature type="region of interest" description="Disordered" evidence="11">
    <location>
        <begin position="164"/>
        <end position="249"/>
    </location>
</feature>